<feature type="transmembrane region" description="Helical" evidence="2">
    <location>
        <begin position="247"/>
        <end position="270"/>
    </location>
</feature>
<keyword evidence="2" id="KW-1133">Transmembrane helix</keyword>
<name>A0A6J1H7C4_CUCMO</name>
<organism evidence="3 4">
    <name type="scientific">Cucurbita moschata</name>
    <name type="common">Winter crookneck squash</name>
    <name type="synonym">Cucurbita pepo var. moschata</name>
    <dbReference type="NCBI Taxonomy" id="3662"/>
    <lineage>
        <taxon>Eukaryota</taxon>
        <taxon>Viridiplantae</taxon>
        <taxon>Streptophyta</taxon>
        <taxon>Embryophyta</taxon>
        <taxon>Tracheophyta</taxon>
        <taxon>Spermatophyta</taxon>
        <taxon>Magnoliopsida</taxon>
        <taxon>eudicotyledons</taxon>
        <taxon>Gunneridae</taxon>
        <taxon>Pentapetalae</taxon>
        <taxon>rosids</taxon>
        <taxon>fabids</taxon>
        <taxon>Cucurbitales</taxon>
        <taxon>Cucurbitaceae</taxon>
        <taxon>Cucurbiteae</taxon>
        <taxon>Cucurbita</taxon>
    </lineage>
</organism>
<evidence type="ECO:0000256" key="2">
    <source>
        <dbReference type="SAM" id="Phobius"/>
    </source>
</evidence>
<reference evidence="4" key="1">
    <citation type="submission" date="2025-08" db="UniProtKB">
        <authorList>
            <consortium name="RefSeq"/>
        </authorList>
    </citation>
    <scope>IDENTIFICATION</scope>
    <source>
        <tissue evidence="4">Young leaves</tissue>
    </source>
</reference>
<accession>A0A6J1H7C4</accession>
<dbReference type="PANTHER" id="PTHR38937:SF2">
    <property type="entry name" value="MEMBRANE PROTEIN OF ER BODY-LIKE PROTEIN ISOFORM X1"/>
    <property type="match status" value="1"/>
</dbReference>
<feature type="transmembrane region" description="Helical" evidence="2">
    <location>
        <begin position="178"/>
        <end position="196"/>
    </location>
</feature>
<feature type="region of interest" description="Disordered" evidence="1">
    <location>
        <begin position="1"/>
        <end position="50"/>
    </location>
</feature>
<keyword evidence="3" id="KW-1185">Reference proteome</keyword>
<feature type="transmembrane region" description="Helical" evidence="2">
    <location>
        <begin position="310"/>
        <end position="330"/>
    </location>
</feature>
<dbReference type="KEGG" id="cmos:111461142"/>
<evidence type="ECO:0000313" key="3">
    <source>
        <dbReference type="Proteomes" id="UP000504609"/>
    </source>
</evidence>
<proteinExistence type="predicted"/>
<dbReference type="PANTHER" id="PTHR38937">
    <property type="entry name" value="MEMBRANE PROTEIN OF ER BODY-LIKE PROTEIN"/>
    <property type="match status" value="1"/>
</dbReference>
<evidence type="ECO:0000313" key="4">
    <source>
        <dbReference type="RefSeq" id="XP_022960407.1"/>
    </source>
</evidence>
<gene>
    <name evidence="4" type="primary">LOC111461142</name>
</gene>
<dbReference type="AlphaFoldDB" id="A0A6J1H7C4"/>
<protein>
    <submittedName>
        <fullName evidence="4">Membrane protein of ER body-like protein</fullName>
    </submittedName>
</protein>
<feature type="transmembrane region" description="Helical" evidence="2">
    <location>
        <begin position="282"/>
        <end position="303"/>
    </location>
</feature>
<feature type="compositionally biased region" description="Acidic residues" evidence="1">
    <location>
        <begin position="38"/>
        <end position="50"/>
    </location>
</feature>
<dbReference type="RefSeq" id="XP_022960407.1">
    <property type="nucleotide sequence ID" value="XM_023104639.1"/>
</dbReference>
<dbReference type="InterPro" id="IPR052843">
    <property type="entry name" value="ER_body_metal_sequester"/>
</dbReference>
<dbReference type="GeneID" id="111461142"/>
<keyword evidence="2" id="KW-0472">Membrane</keyword>
<sequence length="349" mass="38288">MEAVIDRLVAAETENQPTPAAGESKSRAMKLSRTSSSDSDEVYSDSDTDTDVENQRLYELPNSHDFYCANCESSITKVIILRNPPSRSLISAARESTEPPPSCSPDLMSTLQPRYDTDSESCCISVECRGNVYMTFVSNRPEPRRCFEIVKSIVYGGLTEAITSLGIVTSAASANIPIEIIGALALANMIIGLIVLTKNKVFTGAMGNVILQFSTLKSNQPMKYPYRRKRPQVDPYEEAFGDRQNYLLHYSAIILSFLLIGLLPPLVYSFSFRHTDDNNLKLAVVGAISLLCIALLAIAKAYVRKPLHKYVITLVCYIVLGLGVFGLSYLGGKVLGKLLEPLGSHFVAL</sequence>
<dbReference type="Proteomes" id="UP000504609">
    <property type="component" value="Unplaced"/>
</dbReference>
<evidence type="ECO:0000256" key="1">
    <source>
        <dbReference type="SAM" id="MobiDB-lite"/>
    </source>
</evidence>
<keyword evidence="2" id="KW-0812">Transmembrane</keyword>